<feature type="domain" description="Smf/DprA SLOG" evidence="2">
    <location>
        <begin position="77"/>
        <end position="256"/>
    </location>
</feature>
<dbReference type="PANTHER" id="PTHR43022:SF1">
    <property type="entry name" value="PROTEIN SMF"/>
    <property type="match status" value="1"/>
</dbReference>
<evidence type="ECO:0000313" key="4">
    <source>
        <dbReference type="Proteomes" id="UP000295431"/>
    </source>
</evidence>
<proteinExistence type="inferred from homology"/>
<reference evidence="3 4" key="1">
    <citation type="submission" date="2019-03" db="EMBL/GenBank/DDBJ databases">
        <title>Draft genome sequences of novel Actinobacteria.</title>
        <authorList>
            <person name="Sahin N."/>
            <person name="Ay H."/>
            <person name="Saygin H."/>
        </authorList>
    </citation>
    <scope>NUCLEOTIDE SEQUENCE [LARGE SCALE GENOMIC DNA]</scope>
    <source>
        <strain evidence="3 4">DSM 45347</strain>
    </source>
</reference>
<comment type="similarity">
    <text evidence="1">Belongs to the DprA/Smf family.</text>
</comment>
<protein>
    <submittedName>
        <fullName evidence="3">DNA-processing protein DprA</fullName>
    </submittedName>
</protein>
<dbReference type="Gene3D" id="3.40.50.450">
    <property type="match status" value="1"/>
</dbReference>
<comment type="caution">
    <text evidence="3">The sequence shown here is derived from an EMBL/GenBank/DDBJ whole genome shotgun (WGS) entry which is preliminary data.</text>
</comment>
<dbReference type="OrthoDB" id="9785707at2"/>
<accession>A0A4R4NBD0</accession>
<evidence type="ECO:0000259" key="2">
    <source>
        <dbReference type="Pfam" id="PF02481"/>
    </source>
</evidence>
<dbReference type="GO" id="GO:0009294">
    <property type="term" value="P:DNA-mediated transformation"/>
    <property type="evidence" value="ECO:0007669"/>
    <property type="project" value="InterPro"/>
</dbReference>
<dbReference type="PANTHER" id="PTHR43022">
    <property type="entry name" value="PROTEIN SMF"/>
    <property type="match status" value="1"/>
</dbReference>
<name>A0A4R4NBD0_9ACTN</name>
<evidence type="ECO:0000313" key="3">
    <source>
        <dbReference type="EMBL" id="TDC06265.1"/>
    </source>
</evidence>
<gene>
    <name evidence="3" type="ORF">E1284_34090</name>
</gene>
<dbReference type="Proteomes" id="UP000295431">
    <property type="component" value="Unassembled WGS sequence"/>
</dbReference>
<dbReference type="InterPro" id="IPR003488">
    <property type="entry name" value="DprA"/>
</dbReference>
<organism evidence="3 4">
    <name type="scientific">Actinomadura bangladeshensis</name>
    <dbReference type="NCBI Taxonomy" id="453573"/>
    <lineage>
        <taxon>Bacteria</taxon>
        <taxon>Bacillati</taxon>
        <taxon>Actinomycetota</taxon>
        <taxon>Actinomycetes</taxon>
        <taxon>Streptosporangiales</taxon>
        <taxon>Thermomonosporaceae</taxon>
        <taxon>Actinomadura</taxon>
    </lineage>
</organism>
<dbReference type="InterPro" id="IPR057666">
    <property type="entry name" value="DrpA_SLOG"/>
</dbReference>
<dbReference type="Pfam" id="PF02481">
    <property type="entry name" value="DNA_processg_A"/>
    <property type="match status" value="1"/>
</dbReference>
<keyword evidence="4" id="KW-1185">Reference proteome</keyword>
<dbReference type="RefSeq" id="WP_131944283.1">
    <property type="nucleotide sequence ID" value="NZ_BAAAMX010000010.1"/>
</dbReference>
<sequence length="302" mass="31532">MKTVSSEERAALVALLQVRPQGLRWADITAEVVEAGSALAVWHRLVPPALLPVPGEANPLEAATRDIQEWAGQGHTMLTVLDGLYPERLREVHQAPPVLFARGSLAGDDLAVSVVGSRAASERGLAIAASVAEGLVRENVTVVAGLAAGIDTAAHRAALDAGGRTVAIIGTGINKVYPAANRALHEEISSRGLLLSQFWPDAPPQKHTFLMRNATMSGYGLATVVVEAGEHSGARAQARMAVEHGRPVILTDLVVEANTWARALVGRPGVHVASGLGDVLTTVGELVSGESLIDAALERLVS</sequence>
<dbReference type="AlphaFoldDB" id="A0A4R4NBD0"/>
<evidence type="ECO:0000256" key="1">
    <source>
        <dbReference type="ARBA" id="ARBA00006525"/>
    </source>
</evidence>
<dbReference type="SUPFAM" id="SSF102405">
    <property type="entry name" value="MCP/YpsA-like"/>
    <property type="match status" value="1"/>
</dbReference>
<dbReference type="EMBL" id="SMJW01000273">
    <property type="protein sequence ID" value="TDC06265.1"/>
    <property type="molecule type" value="Genomic_DNA"/>
</dbReference>